<evidence type="ECO:0000256" key="1">
    <source>
        <dbReference type="ARBA" id="ARBA00022737"/>
    </source>
</evidence>
<proteinExistence type="predicted"/>
<dbReference type="Pfam" id="PF00076">
    <property type="entry name" value="RRM_1"/>
    <property type="match status" value="1"/>
</dbReference>
<keyword evidence="7" id="KW-1185">Reference proteome</keyword>
<dbReference type="AlphaFoldDB" id="A0AAD8D8B1"/>
<comment type="caution">
    <text evidence="6">The sequence shown here is derived from an EMBL/GenBank/DDBJ whole genome shotgun (WGS) entry which is preliminary data.</text>
</comment>
<keyword evidence="1" id="KW-0677">Repeat</keyword>
<name>A0AAD8D8B1_ACIOX</name>
<dbReference type="GO" id="GO:0003723">
    <property type="term" value="F:RNA binding"/>
    <property type="evidence" value="ECO:0007669"/>
    <property type="project" value="UniProtKB-UniRule"/>
</dbReference>
<dbReference type="Gene3D" id="3.30.70.330">
    <property type="match status" value="1"/>
</dbReference>
<keyword evidence="2 3" id="KW-0694">RNA-binding</keyword>
<dbReference type="EMBL" id="JAGXEW010000013">
    <property type="protein sequence ID" value="KAK1164421.1"/>
    <property type="molecule type" value="Genomic_DNA"/>
</dbReference>
<dbReference type="SMART" id="SM00360">
    <property type="entry name" value="RRM"/>
    <property type="match status" value="1"/>
</dbReference>
<dbReference type="PANTHER" id="PTHR23236:SF119">
    <property type="entry name" value="NUCLEAR RNA-BINDING PROTEIN SART-3"/>
    <property type="match status" value="1"/>
</dbReference>
<feature type="coiled-coil region" evidence="4">
    <location>
        <begin position="196"/>
        <end position="223"/>
    </location>
</feature>
<evidence type="ECO:0000313" key="6">
    <source>
        <dbReference type="EMBL" id="KAK1164421.1"/>
    </source>
</evidence>
<protein>
    <recommendedName>
        <fullName evidence="5">RRM domain-containing protein</fullName>
    </recommendedName>
</protein>
<organism evidence="6 7">
    <name type="scientific">Acipenser oxyrinchus oxyrinchus</name>
    <dbReference type="NCBI Taxonomy" id="40147"/>
    <lineage>
        <taxon>Eukaryota</taxon>
        <taxon>Metazoa</taxon>
        <taxon>Chordata</taxon>
        <taxon>Craniata</taxon>
        <taxon>Vertebrata</taxon>
        <taxon>Euteleostomi</taxon>
        <taxon>Actinopterygii</taxon>
        <taxon>Chondrostei</taxon>
        <taxon>Acipenseriformes</taxon>
        <taxon>Acipenseridae</taxon>
        <taxon>Acipenser</taxon>
    </lineage>
</organism>
<evidence type="ECO:0000259" key="5">
    <source>
        <dbReference type="PROSITE" id="PS50102"/>
    </source>
</evidence>
<dbReference type="InterPro" id="IPR035979">
    <property type="entry name" value="RBD_domain_sf"/>
</dbReference>
<dbReference type="InterPro" id="IPR012677">
    <property type="entry name" value="Nucleotide-bd_a/b_plait_sf"/>
</dbReference>
<evidence type="ECO:0000256" key="3">
    <source>
        <dbReference type="PROSITE-ProRule" id="PRU00176"/>
    </source>
</evidence>
<reference evidence="6" key="1">
    <citation type="submission" date="2022-02" db="EMBL/GenBank/DDBJ databases">
        <title>Atlantic sturgeon de novo genome assembly.</title>
        <authorList>
            <person name="Stock M."/>
            <person name="Klopp C."/>
            <person name="Guiguen Y."/>
            <person name="Cabau C."/>
            <person name="Parinello H."/>
            <person name="Santidrian Yebra-Pimentel E."/>
            <person name="Kuhl H."/>
            <person name="Dirks R.P."/>
            <person name="Guessner J."/>
            <person name="Wuertz S."/>
            <person name="Du K."/>
            <person name="Schartl M."/>
        </authorList>
    </citation>
    <scope>NUCLEOTIDE SEQUENCE</scope>
    <source>
        <strain evidence="6">STURGEONOMICS-FGT-2020</strain>
        <tissue evidence="6">Whole blood</tissue>
    </source>
</reference>
<dbReference type="PANTHER" id="PTHR23236">
    <property type="entry name" value="EUKARYOTIC TRANSLATION INITIATION FACTOR 4B/4H"/>
    <property type="match status" value="1"/>
</dbReference>
<keyword evidence="4" id="KW-0175">Coiled coil</keyword>
<dbReference type="InterPro" id="IPR000504">
    <property type="entry name" value="RRM_dom"/>
</dbReference>
<evidence type="ECO:0000256" key="2">
    <source>
        <dbReference type="ARBA" id="ARBA00022884"/>
    </source>
</evidence>
<sequence>MDFKEHTNSTMETIYQKRVEKSQREVYVGNIPFSVRKVGIAKRQCKKVQQFNHLPHENAIYVYSHFVLYIQQEIADLFKAFNPLSIRIVHSEEKCFAFVDFANQNSAQQAISRLNDSVYEGRRIIVRCAFASRVSSHECTTFETKVKELRVKEESNGCSACSCKEAMGGRRLFARHDVEMVSDQEDENQFGLKTTVKKEKLEEKKMLLEIKKLEIEIQKLQLEIRKL</sequence>
<dbReference type="PROSITE" id="PS50102">
    <property type="entry name" value="RRM"/>
    <property type="match status" value="1"/>
</dbReference>
<evidence type="ECO:0000256" key="4">
    <source>
        <dbReference type="SAM" id="Coils"/>
    </source>
</evidence>
<accession>A0AAD8D8B1</accession>
<evidence type="ECO:0000313" key="7">
    <source>
        <dbReference type="Proteomes" id="UP001230051"/>
    </source>
</evidence>
<dbReference type="SUPFAM" id="SSF54928">
    <property type="entry name" value="RNA-binding domain, RBD"/>
    <property type="match status" value="1"/>
</dbReference>
<dbReference type="Proteomes" id="UP001230051">
    <property type="component" value="Unassembled WGS sequence"/>
</dbReference>
<gene>
    <name evidence="6" type="ORF">AOXY_G14720</name>
</gene>
<feature type="domain" description="RRM" evidence="5">
    <location>
        <begin position="24"/>
        <end position="131"/>
    </location>
</feature>